<protein>
    <submittedName>
        <fullName evidence="7">RDD domain containing protein</fullName>
    </submittedName>
</protein>
<dbReference type="OrthoDB" id="9787732at2"/>
<accession>D6Z928</accession>
<keyword evidence="8" id="KW-1185">Reference proteome</keyword>
<dbReference type="EMBL" id="CP001958">
    <property type="protein sequence ID" value="ADG98458.1"/>
    <property type="molecule type" value="Genomic_DNA"/>
</dbReference>
<organism evidence="7 8">
    <name type="scientific">Segniliparus rotundus (strain ATCC BAA-972 / CDC 1076 / CIP 108378 / DSM 44985 / JCM 13578)</name>
    <dbReference type="NCBI Taxonomy" id="640132"/>
    <lineage>
        <taxon>Bacteria</taxon>
        <taxon>Bacillati</taxon>
        <taxon>Actinomycetota</taxon>
        <taxon>Actinomycetes</taxon>
        <taxon>Mycobacteriales</taxon>
        <taxon>Segniliparaceae</taxon>
        <taxon>Segniliparus</taxon>
    </lineage>
</organism>
<dbReference type="Proteomes" id="UP000002247">
    <property type="component" value="Chromosome"/>
</dbReference>
<dbReference type="AlphaFoldDB" id="D6Z928"/>
<keyword evidence="2 5" id="KW-0812">Transmembrane</keyword>
<proteinExistence type="predicted"/>
<evidence type="ECO:0000256" key="1">
    <source>
        <dbReference type="ARBA" id="ARBA00004141"/>
    </source>
</evidence>
<dbReference type="HOGENOM" id="CLU_054176_0_0_11"/>
<dbReference type="RefSeq" id="WP_013138910.1">
    <property type="nucleotide sequence ID" value="NC_014168.1"/>
</dbReference>
<sequence>MPELVTGDAVVLDVQLAQLPVRALAKLIDAALQLAVLVLVLFVACFGAVAAAAYHRMDGAWVFAMFLFLAVMIVVGYPVLAETLTRGRTVGKMAMGLRVVAEDGGPVRFRQALVRGLMAVFEIYSLGAAPAVISSLVSAKGKRIGDMFAGTVVINERAERVPPPLPMPVGLAPWARSLSLAKLSPELALLAQQYVRRARELRPQVSQALERRIADEVAASVSPPPPSDMPASVLIVTVLAERSRREWQRYAREAARRDALRERRERAHSVLGAG</sequence>
<dbReference type="eggNOG" id="COG1714">
    <property type="taxonomic scope" value="Bacteria"/>
</dbReference>
<dbReference type="InterPro" id="IPR010432">
    <property type="entry name" value="RDD"/>
</dbReference>
<evidence type="ECO:0000256" key="5">
    <source>
        <dbReference type="SAM" id="Phobius"/>
    </source>
</evidence>
<evidence type="ECO:0000313" key="8">
    <source>
        <dbReference type="Proteomes" id="UP000002247"/>
    </source>
</evidence>
<evidence type="ECO:0000256" key="3">
    <source>
        <dbReference type="ARBA" id="ARBA00022989"/>
    </source>
</evidence>
<feature type="transmembrane region" description="Helical" evidence="5">
    <location>
        <begin position="30"/>
        <end position="54"/>
    </location>
</feature>
<evidence type="ECO:0000313" key="7">
    <source>
        <dbReference type="EMBL" id="ADG98458.1"/>
    </source>
</evidence>
<name>D6Z928_SEGRD</name>
<keyword evidence="3 5" id="KW-1133">Transmembrane helix</keyword>
<evidence type="ECO:0000256" key="2">
    <source>
        <dbReference type="ARBA" id="ARBA00022692"/>
    </source>
</evidence>
<evidence type="ECO:0000256" key="4">
    <source>
        <dbReference type="ARBA" id="ARBA00023136"/>
    </source>
</evidence>
<keyword evidence="4 5" id="KW-0472">Membrane</keyword>
<reference evidence="7 8" key="1">
    <citation type="journal article" date="2010" name="Stand. Genomic Sci.">
        <title>Complete genome sequence of Segniliparus rotundus type strain (CDC 1076).</title>
        <authorList>
            <person name="Sikorski J."/>
            <person name="Lapidus A."/>
            <person name="Copeland A."/>
            <person name="Misra M."/>
            <person name="Glavina Del Rio T."/>
            <person name="Nolan M."/>
            <person name="Lucas S."/>
            <person name="Chen F."/>
            <person name="Tice H."/>
            <person name="Cheng J.F."/>
            <person name="Jando M."/>
            <person name="Schneider S."/>
            <person name="Bruce D."/>
            <person name="Goodwin L."/>
            <person name="Pitluck S."/>
            <person name="Liolios K."/>
            <person name="Mikhailova N."/>
            <person name="Pati A."/>
            <person name="Ivanova N."/>
            <person name="Mavromatis K."/>
            <person name="Chen A."/>
            <person name="Palaniappan K."/>
            <person name="Chertkov O."/>
            <person name="Land M."/>
            <person name="Hauser L."/>
            <person name="Chang Y.J."/>
            <person name="Jeffries C.D."/>
            <person name="Brettin T."/>
            <person name="Detter J.C."/>
            <person name="Han C."/>
            <person name="Rohde M."/>
            <person name="Goker M."/>
            <person name="Bristow J."/>
            <person name="Eisen J.A."/>
            <person name="Markowitz V."/>
            <person name="Hugenholtz P."/>
            <person name="Kyrpides N.C."/>
            <person name="Klenk H.P."/>
        </authorList>
    </citation>
    <scope>NUCLEOTIDE SEQUENCE [LARGE SCALE GENOMIC DNA]</scope>
    <source>
        <strain evidence="8">ATCC BAA-972 / CDC 1076 / CIP 108378 / DSM 44985 / JCM 13578</strain>
    </source>
</reference>
<dbReference type="PANTHER" id="PTHR38480">
    <property type="entry name" value="SLR0254 PROTEIN"/>
    <property type="match status" value="1"/>
</dbReference>
<comment type="subcellular location">
    <subcellularLocation>
        <location evidence="1">Membrane</location>
        <topology evidence="1">Multi-pass membrane protein</topology>
    </subcellularLocation>
</comment>
<dbReference type="GO" id="GO:0016020">
    <property type="term" value="C:membrane"/>
    <property type="evidence" value="ECO:0007669"/>
    <property type="project" value="UniProtKB-SubCell"/>
</dbReference>
<evidence type="ECO:0000259" key="6">
    <source>
        <dbReference type="Pfam" id="PF06271"/>
    </source>
</evidence>
<feature type="domain" description="RDD" evidence="6">
    <location>
        <begin position="17"/>
        <end position="150"/>
    </location>
</feature>
<dbReference type="Pfam" id="PF06271">
    <property type="entry name" value="RDD"/>
    <property type="match status" value="1"/>
</dbReference>
<feature type="transmembrane region" description="Helical" evidence="5">
    <location>
        <begin position="116"/>
        <end position="137"/>
    </location>
</feature>
<dbReference type="PANTHER" id="PTHR38480:SF1">
    <property type="entry name" value="SLR0254 PROTEIN"/>
    <property type="match status" value="1"/>
</dbReference>
<feature type="transmembrane region" description="Helical" evidence="5">
    <location>
        <begin position="61"/>
        <end position="80"/>
    </location>
</feature>
<gene>
    <name evidence="7" type="ordered locus">Srot_2002</name>
</gene>
<dbReference type="KEGG" id="srt:Srot_2002"/>
<dbReference type="STRING" id="640132.Srot_2002"/>